<sequence>MTWLRSPFAMPRLRDTTRLATALCGLALLSACVSPTPVSSPDSARAASEMLALPPMKLFDDRQPAQSHRSNASLARDFLDLTFALETGAELTQFTRFEGPITLRVTGDTIPPSLNHDLTKLLTRLEREAGVTISRVPPQSDAAITLETLTLAELSRRAPNTACIVVPNVSSWAEFKRARRAALSWTEVNTRERLSIFIPVDVAPQEIRDCLHEELAQALGPLNDLYRLPDSVFNDDNIHSVLTPFDMLMLRLTYAPELRSGMNRDEVARALPDILARINPVGETLPDTPAKPTPRLWTQSALTAMGRAPLKERLLAAHNAVAIAQAEGWDDTRTGFSWFLLGRLSIATDRPAAYLALTRAAEIYGAHPETRFHAAHVAMQLAALALSEHRYEDAYTLSASAIDAARDAENAALLASLMLTEAEALENLGRNSDARALRLDSLGWARYGFGSDEEVRIRAAEIAALAR</sequence>
<dbReference type="Proteomes" id="UP001169823">
    <property type="component" value="Unassembled WGS sequence"/>
</dbReference>
<organism evidence="1 2">
    <name type="scientific">Celeribacter halophilus</name>
    <dbReference type="NCBI Taxonomy" id="576117"/>
    <lineage>
        <taxon>Bacteria</taxon>
        <taxon>Pseudomonadati</taxon>
        <taxon>Pseudomonadota</taxon>
        <taxon>Alphaproteobacteria</taxon>
        <taxon>Rhodobacterales</taxon>
        <taxon>Roseobacteraceae</taxon>
        <taxon>Celeribacter</taxon>
    </lineage>
</organism>
<name>A0AAW7XRD8_9RHOB</name>
<dbReference type="EMBL" id="JAUOPJ010000001">
    <property type="protein sequence ID" value="MDO6455589.1"/>
    <property type="molecule type" value="Genomic_DNA"/>
</dbReference>
<reference evidence="1" key="1">
    <citation type="submission" date="2023-07" db="EMBL/GenBank/DDBJ databases">
        <title>Genome content predicts the carbon catabolic preferences of heterotrophic bacteria.</title>
        <authorList>
            <person name="Gralka M."/>
        </authorList>
    </citation>
    <scope>NUCLEOTIDE SEQUENCE</scope>
    <source>
        <strain evidence="1">I2M02</strain>
    </source>
</reference>
<evidence type="ECO:0000313" key="2">
    <source>
        <dbReference type="Proteomes" id="UP001169823"/>
    </source>
</evidence>
<comment type="caution">
    <text evidence="1">The sequence shown here is derived from an EMBL/GenBank/DDBJ whole genome shotgun (WGS) entry which is preliminary data.</text>
</comment>
<evidence type="ECO:0000313" key="1">
    <source>
        <dbReference type="EMBL" id="MDO6455589.1"/>
    </source>
</evidence>
<proteinExistence type="predicted"/>
<protein>
    <submittedName>
        <fullName evidence="1">DUF2927 domain-containing protein</fullName>
    </submittedName>
</protein>
<dbReference type="InterPro" id="IPR021323">
    <property type="entry name" value="DUF2927"/>
</dbReference>
<accession>A0AAW7XRD8</accession>
<dbReference type="RefSeq" id="WP_303478848.1">
    <property type="nucleotide sequence ID" value="NZ_JAUOPJ010000001.1"/>
</dbReference>
<dbReference type="AlphaFoldDB" id="A0AAW7XRD8"/>
<dbReference type="PROSITE" id="PS51257">
    <property type="entry name" value="PROKAR_LIPOPROTEIN"/>
    <property type="match status" value="1"/>
</dbReference>
<gene>
    <name evidence="1" type="ORF">Q4494_00735</name>
</gene>
<dbReference type="Pfam" id="PF11150">
    <property type="entry name" value="DUF2927"/>
    <property type="match status" value="1"/>
</dbReference>